<name>A0ABS9X252_9GAMM</name>
<sequence length="328" mass="37132">MSIQSLIDNPNEHDFYKAVFILQQQLNSNKSKHNKVGHDGIPKSELIRFKADQHLGFPGQSISKITLKDSHDKDKVAVDMHVSFMGLTGISGALPQHYSELVLERLKLKDTGMRDFYDLFNHRLISLFYRAWEKYRFSVNYQNNVQDNPDSFTSVLKKLSGEQAIKQYYAGLFNKKIRTIDGLTLILKDFTQCDVTIKQFQGRWQKLSITDQTRLGGRKSPEGQFAAFGVDATIGSKVWDINAGIAIVIKPRTDTPIRSFLPGQETSRLLKSLIKSYLGIAMKFKLHLEIQTRQIPMAQFSKAAVPLGHGCGLLSKKNTELKTCLLPL</sequence>
<accession>A0ABS9X252</accession>
<protein>
    <submittedName>
        <fullName evidence="1">Type VI secretion system baseplate subunit TssG</fullName>
    </submittedName>
</protein>
<dbReference type="InterPro" id="IPR010732">
    <property type="entry name" value="T6SS_TssG-like"/>
</dbReference>
<dbReference type="NCBIfam" id="TIGR03347">
    <property type="entry name" value="VI_chp_1"/>
    <property type="match status" value="1"/>
</dbReference>
<comment type="caution">
    <text evidence="1">The sequence shown here is derived from an EMBL/GenBank/DDBJ whole genome shotgun (WGS) entry which is preliminary data.</text>
</comment>
<proteinExistence type="predicted"/>
<dbReference type="EMBL" id="JAKKSL010000002">
    <property type="protein sequence ID" value="MCI2284328.1"/>
    <property type="molecule type" value="Genomic_DNA"/>
</dbReference>
<dbReference type="PANTHER" id="PTHR35564">
    <property type="match status" value="1"/>
</dbReference>
<dbReference type="RefSeq" id="WP_242286770.1">
    <property type="nucleotide sequence ID" value="NZ_JAKKSL010000002.1"/>
</dbReference>
<reference evidence="1" key="1">
    <citation type="submission" date="2022-01" db="EMBL/GenBank/DDBJ databases">
        <title>Colwellia maritima, isolated from seawater.</title>
        <authorList>
            <person name="Kristyanto S."/>
            <person name="Jung J."/>
            <person name="Jeon C.O."/>
        </authorList>
    </citation>
    <scope>NUCLEOTIDE SEQUENCE</scope>
    <source>
        <strain evidence="1">MSW7</strain>
    </source>
</reference>
<dbReference type="Proteomes" id="UP001139646">
    <property type="component" value="Unassembled WGS sequence"/>
</dbReference>
<evidence type="ECO:0000313" key="2">
    <source>
        <dbReference type="Proteomes" id="UP001139646"/>
    </source>
</evidence>
<evidence type="ECO:0000313" key="1">
    <source>
        <dbReference type="EMBL" id="MCI2284328.1"/>
    </source>
</evidence>
<dbReference type="Pfam" id="PF06996">
    <property type="entry name" value="T6SS_TssG"/>
    <property type="match status" value="1"/>
</dbReference>
<dbReference type="PANTHER" id="PTHR35564:SF4">
    <property type="entry name" value="CYTOPLASMIC PROTEIN"/>
    <property type="match status" value="1"/>
</dbReference>
<gene>
    <name evidence="1" type="primary">tssG</name>
    <name evidence="1" type="ORF">L3081_14215</name>
</gene>
<organism evidence="1 2">
    <name type="scientific">Colwellia maritima</name>
    <dbReference type="NCBI Taxonomy" id="2912588"/>
    <lineage>
        <taxon>Bacteria</taxon>
        <taxon>Pseudomonadati</taxon>
        <taxon>Pseudomonadota</taxon>
        <taxon>Gammaproteobacteria</taxon>
        <taxon>Alteromonadales</taxon>
        <taxon>Colwelliaceae</taxon>
        <taxon>Colwellia</taxon>
    </lineage>
</organism>
<keyword evidence="2" id="KW-1185">Reference proteome</keyword>